<dbReference type="GO" id="GO:0008967">
    <property type="term" value="F:phosphoglycolate phosphatase activity"/>
    <property type="evidence" value="ECO:0007669"/>
    <property type="project" value="TreeGrafter"/>
</dbReference>
<dbReference type="GO" id="GO:0005829">
    <property type="term" value="C:cytosol"/>
    <property type="evidence" value="ECO:0007669"/>
    <property type="project" value="TreeGrafter"/>
</dbReference>
<dbReference type="GO" id="GO:0006281">
    <property type="term" value="P:DNA repair"/>
    <property type="evidence" value="ECO:0007669"/>
    <property type="project" value="TreeGrafter"/>
</dbReference>
<dbReference type="InterPro" id="IPR023214">
    <property type="entry name" value="HAD_sf"/>
</dbReference>
<dbReference type="STRING" id="1423792.FD09_GL001166"/>
<reference evidence="1 2" key="1">
    <citation type="journal article" date="2015" name="Genome Announc.">
        <title>Expanding the biotechnology potential of lactobacilli through comparative genomics of 213 strains and associated genera.</title>
        <authorList>
            <person name="Sun Z."/>
            <person name="Harris H.M."/>
            <person name="McCann A."/>
            <person name="Guo C."/>
            <person name="Argimon S."/>
            <person name="Zhang W."/>
            <person name="Yang X."/>
            <person name="Jeffery I.B."/>
            <person name="Cooney J.C."/>
            <person name="Kagawa T.F."/>
            <person name="Liu W."/>
            <person name="Song Y."/>
            <person name="Salvetti E."/>
            <person name="Wrobel A."/>
            <person name="Rasinkangas P."/>
            <person name="Parkhill J."/>
            <person name="Rea M.C."/>
            <person name="O'Sullivan O."/>
            <person name="Ritari J."/>
            <person name="Douillard F.P."/>
            <person name="Paul Ross R."/>
            <person name="Yang R."/>
            <person name="Briner A.E."/>
            <person name="Felis G.E."/>
            <person name="de Vos W.M."/>
            <person name="Barrangou R."/>
            <person name="Klaenhammer T.R."/>
            <person name="Caufield P.W."/>
            <person name="Cui Y."/>
            <person name="Zhang H."/>
            <person name="O'Toole P.W."/>
        </authorList>
    </citation>
    <scope>NUCLEOTIDE SEQUENCE [LARGE SCALE GENOMIC DNA]</scope>
    <source>
        <strain evidence="1 2">DSM 12744</strain>
    </source>
</reference>
<dbReference type="PRINTS" id="PR00413">
    <property type="entry name" value="HADHALOGNASE"/>
</dbReference>
<gene>
    <name evidence="1" type="ORF">FD09_GL001166</name>
</gene>
<dbReference type="AlphaFoldDB" id="A0A0R1MN76"/>
<dbReference type="InterPro" id="IPR041492">
    <property type="entry name" value="HAD_2"/>
</dbReference>
<protein>
    <submittedName>
        <fullName evidence="1">HAD-superfamily hydrolase</fullName>
    </submittedName>
</protein>
<name>A0A0R1MN76_9LACO</name>
<dbReference type="Gene3D" id="3.40.50.1000">
    <property type="entry name" value="HAD superfamily/HAD-like"/>
    <property type="match status" value="1"/>
</dbReference>
<dbReference type="Gene3D" id="1.10.150.240">
    <property type="entry name" value="Putative phosphatase, domain 2"/>
    <property type="match status" value="1"/>
</dbReference>
<dbReference type="CDD" id="cd07505">
    <property type="entry name" value="HAD_BPGM-like"/>
    <property type="match status" value="1"/>
</dbReference>
<evidence type="ECO:0000313" key="2">
    <source>
        <dbReference type="Proteomes" id="UP000051330"/>
    </source>
</evidence>
<dbReference type="InterPro" id="IPR050155">
    <property type="entry name" value="HAD-like_hydrolase_sf"/>
</dbReference>
<dbReference type="PATRIC" id="fig|1423792.3.peg.1187"/>
<dbReference type="SFLD" id="SFLDS00003">
    <property type="entry name" value="Haloacid_Dehalogenase"/>
    <property type="match status" value="1"/>
</dbReference>
<dbReference type="Pfam" id="PF13419">
    <property type="entry name" value="HAD_2"/>
    <property type="match status" value="1"/>
</dbReference>
<keyword evidence="1" id="KW-0378">Hydrolase</keyword>
<comment type="caution">
    <text evidence="1">The sequence shown here is derived from an EMBL/GenBank/DDBJ whole genome shotgun (WGS) entry which is preliminary data.</text>
</comment>
<dbReference type="RefSeq" id="WP_083487962.1">
    <property type="nucleotide sequence ID" value="NZ_AZEC01000019.1"/>
</dbReference>
<dbReference type="SFLD" id="SFLDG01135">
    <property type="entry name" value="C1.5.6:_HAD__Beta-PGM__Phospha"/>
    <property type="match status" value="1"/>
</dbReference>
<dbReference type="SFLD" id="SFLDG01129">
    <property type="entry name" value="C1.5:_HAD__Beta-PGM__Phosphata"/>
    <property type="match status" value="1"/>
</dbReference>
<proteinExistence type="predicted"/>
<accession>A0A0R1MN76</accession>
<dbReference type="InterPro" id="IPR036412">
    <property type="entry name" value="HAD-like_sf"/>
</dbReference>
<sequence>MKNESTLPQAVIFDMDGVLVNSEKFYFERRMRYFDRHQVTPRSRNIQDYLGKSAAAGWEIALPYPAERAKIRAQFDNYRRTHRIPYADYLIDGVPQALQQLQDWHIQTALASAGSPDEIQRMLVACGLTDYFSVVISGDTMTRNKPDPQIYHETVARLQLDPANCLVIEDSIPGITAAKRAGLTTWALRPKDYVIDQSQADWRFGDYGEFVGRLEELV</sequence>
<dbReference type="Proteomes" id="UP000051330">
    <property type="component" value="Unassembled WGS sequence"/>
</dbReference>
<dbReference type="EMBL" id="AZEC01000019">
    <property type="protein sequence ID" value="KRL08793.1"/>
    <property type="molecule type" value="Genomic_DNA"/>
</dbReference>
<evidence type="ECO:0000313" key="1">
    <source>
        <dbReference type="EMBL" id="KRL08793.1"/>
    </source>
</evidence>
<dbReference type="NCBIfam" id="TIGR01509">
    <property type="entry name" value="HAD-SF-IA-v3"/>
    <property type="match status" value="1"/>
</dbReference>
<organism evidence="1 2">
    <name type="scientific">Schleiferilactobacillus perolens DSM 12744</name>
    <dbReference type="NCBI Taxonomy" id="1423792"/>
    <lineage>
        <taxon>Bacteria</taxon>
        <taxon>Bacillati</taxon>
        <taxon>Bacillota</taxon>
        <taxon>Bacilli</taxon>
        <taxon>Lactobacillales</taxon>
        <taxon>Lactobacillaceae</taxon>
        <taxon>Schleiferilactobacillus</taxon>
    </lineage>
</organism>
<dbReference type="InterPro" id="IPR023198">
    <property type="entry name" value="PGP-like_dom2"/>
</dbReference>
<dbReference type="PANTHER" id="PTHR43434">
    <property type="entry name" value="PHOSPHOGLYCOLATE PHOSPHATASE"/>
    <property type="match status" value="1"/>
</dbReference>
<dbReference type="InterPro" id="IPR006439">
    <property type="entry name" value="HAD-SF_hydro_IA"/>
</dbReference>
<dbReference type="OrthoDB" id="9797743at2"/>
<dbReference type="SUPFAM" id="SSF56784">
    <property type="entry name" value="HAD-like"/>
    <property type="match status" value="1"/>
</dbReference>
<dbReference type="PANTHER" id="PTHR43434:SF1">
    <property type="entry name" value="PHOSPHOGLYCOLATE PHOSPHATASE"/>
    <property type="match status" value="1"/>
</dbReference>
<keyword evidence="2" id="KW-1185">Reference proteome</keyword>